<feature type="transmembrane region" description="Helical" evidence="7">
    <location>
        <begin position="349"/>
        <end position="374"/>
    </location>
</feature>
<dbReference type="InParanoid" id="A0A2J6T9X2"/>
<dbReference type="AlphaFoldDB" id="A0A2J6T9X2"/>
<evidence type="ECO:0000256" key="7">
    <source>
        <dbReference type="SAM" id="Phobius"/>
    </source>
</evidence>
<reference evidence="9 10" key="1">
    <citation type="submission" date="2016-04" db="EMBL/GenBank/DDBJ databases">
        <title>A degradative enzymes factory behind the ericoid mycorrhizal symbiosis.</title>
        <authorList>
            <consortium name="DOE Joint Genome Institute"/>
            <person name="Martino E."/>
            <person name="Morin E."/>
            <person name="Grelet G."/>
            <person name="Kuo A."/>
            <person name="Kohler A."/>
            <person name="Daghino S."/>
            <person name="Barry K."/>
            <person name="Choi C."/>
            <person name="Cichocki N."/>
            <person name="Clum A."/>
            <person name="Copeland A."/>
            <person name="Hainaut M."/>
            <person name="Haridas S."/>
            <person name="Labutti K."/>
            <person name="Lindquist E."/>
            <person name="Lipzen A."/>
            <person name="Khouja H.-R."/>
            <person name="Murat C."/>
            <person name="Ohm R."/>
            <person name="Olson A."/>
            <person name="Spatafora J."/>
            <person name="Veneault-Fourrey C."/>
            <person name="Henrissat B."/>
            <person name="Grigoriev I."/>
            <person name="Martin F."/>
            <person name="Perotto S."/>
        </authorList>
    </citation>
    <scope>NUCLEOTIDE SEQUENCE [LARGE SCALE GENOMIC DNA]</scope>
    <source>
        <strain evidence="9 10">E</strain>
    </source>
</reference>
<dbReference type="GeneID" id="36593906"/>
<dbReference type="Proteomes" id="UP000235371">
    <property type="component" value="Unassembled WGS sequence"/>
</dbReference>
<gene>
    <name evidence="9" type="ORF">K444DRAFT_652777</name>
</gene>
<protein>
    <recommendedName>
        <fullName evidence="8">Amino acid transporter transmembrane domain-containing protein</fullName>
    </recommendedName>
</protein>
<keyword evidence="4 7" id="KW-1133">Transmembrane helix</keyword>
<organism evidence="9 10">
    <name type="scientific">Hyaloscypha bicolor E</name>
    <dbReference type="NCBI Taxonomy" id="1095630"/>
    <lineage>
        <taxon>Eukaryota</taxon>
        <taxon>Fungi</taxon>
        <taxon>Dikarya</taxon>
        <taxon>Ascomycota</taxon>
        <taxon>Pezizomycotina</taxon>
        <taxon>Leotiomycetes</taxon>
        <taxon>Helotiales</taxon>
        <taxon>Hyaloscyphaceae</taxon>
        <taxon>Hyaloscypha</taxon>
        <taxon>Hyaloscypha bicolor</taxon>
    </lineage>
</organism>
<sequence>MASPANLALDGGDPRQEGGLGVSNYPPQMIRKLHDPTISFEEYLHYAKESRAWEASAANAESTSLEGSALKRRFRLGKEKKIIQGEAPQPAIGNAIATEKHSLAKESLKNGSVTGVVTSNVTDDEWSTASRAARTATWGAVFFLLTTDILGPFSVPWAIAQTGFGPGWALYTLFGIFAGYSGWQIWVMYIHLDSDRHPCKSYGNIAYRIFGPWARYCVNMLQSIQLLFIVSGVVLSSGQSIAQISKNSICYIICIFIYTIAGMFVGQVRTLQRFGWLANLAVWLNLLIMFIVMGVAAHSSPNYQATLASYSIPEGPVITYAGTPPGTTFLRVSMMFCEFMSEMRKPTDFWKGLICAQAVIYTCYVTFGMVVYSFQGQFAFNPAMQGLSPSISKRAEYYVPIFWPDCRCLYSNIGIKVMYVNVLQELLHAPPLTTKTGKWLWISLVPVYWSVAFIICASIPQFSYISGLVGAVCILQFTYTFPPILMLGFEIKKGAILPSEVFDAVTGTFTREDGGVKRWARGFMQKWGVNAFNVFYAIGATTTAVLGIYSSVVSLIAGFKGLTVATSFWCAAPV</sequence>
<evidence type="ECO:0000256" key="3">
    <source>
        <dbReference type="ARBA" id="ARBA00022692"/>
    </source>
</evidence>
<feature type="transmembrane region" description="Helical" evidence="7">
    <location>
        <begin position="136"/>
        <end position="159"/>
    </location>
</feature>
<evidence type="ECO:0000259" key="8">
    <source>
        <dbReference type="Pfam" id="PF01490"/>
    </source>
</evidence>
<feature type="transmembrane region" description="Helical" evidence="7">
    <location>
        <begin position="277"/>
        <end position="297"/>
    </location>
</feature>
<evidence type="ECO:0000256" key="2">
    <source>
        <dbReference type="ARBA" id="ARBA00008066"/>
    </source>
</evidence>
<evidence type="ECO:0000313" key="10">
    <source>
        <dbReference type="Proteomes" id="UP000235371"/>
    </source>
</evidence>
<evidence type="ECO:0000256" key="6">
    <source>
        <dbReference type="SAM" id="MobiDB-lite"/>
    </source>
</evidence>
<proteinExistence type="inferred from homology"/>
<comment type="subcellular location">
    <subcellularLocation>
        <location evidence="1">Membrane</location>
        <topology evidence="1">Multi-pass membrane protein</topology>
    </subcellularLocation>
</comment>
<evidence type="ECO:0000256" key="1">
    <source>
        <dbReference type="ARBA" id="ARBA00004141"/>
    </source>
</evidence>
<feature type="transmembrane region" description="Helical" evidence="7">
    <location>
        <begin position="534"/>
        <end position="559"/>
    </location>
</feature>
<feature type="region of interest" description="Disordered" evidence="6">
    <location>
        <begin position="1"/>
        <end position="26"/>
    </location>
</feature>
<dbReference type="EMBL" id="KZ613803">
    <property type="protein sequence ID" value="PMD59827.1"/>
    <property type="molecule type" value="Genomic_DNA"/>
</dbReference>
<feature type="transmembrane region" description="Helical" evidence="7">
    <location>
        <begin position="317"/>
        <end position="337"/>
    </location>
</feature>
<keyword evidence="3 7" id="KW-0812">Transmembrane</keyword>
<dbReference type="Pfam" id="PF01490">
    <property type="entry name" value="Aa_trans"/>
    <property type="match status" value="1"/>
</dbReference>
<evidence type="ECO:0000256" key="4">
    <source>
        <dbReference type="ARBA" id="ARBA00022989"/>
    </source>
</evidence>
<feature type="transmembrane region" description="Helical" evidence="7">
    <location>
        <begin position="439"/>
        <end position="457"/>
    </location>
</feature>
<comment type="similarity">
    <text evidence="2">Belongs to the amino acid/polyamine transporter 2 family.</text>
</comment>
<feature type="transmembrane region" description="Helical" evidence="7">
    <location>
        <begin position="213"/>
        <end position="236"/>
    </location>
</feature>
<evidence type="ECO:0000256" key="5">
    <source>
        <dbReference type="ARBA" id="ARBA00023136"/>
    </source>
</evidence>
<keyword evidence="5 7" id="KW-0472">Membrane</keyword>
<keyword evidence="10" id="KW-1185">Reference proteome</keyword>
<dbReference type="PANTHER" id="PTHR22950:SF461">
    <property type="entry name" value="AMINO ACID TRANSPORTER TRANSMEMBRANE DOMAIN-CONTAINING PROTEIN"/>
    <property type="match status" value="1"/>
</dbReference>
<dbReference type="STRING" id="1095630.A0A2J6T9X2"/>
<dbReference type="GO" id="GO:0015179">
    <property type="term" value="F:L-amino acid transmembrane transporter activity"/>
    <property type="evidence" value="ECO:0007669"/>
    <property type="project" value="TreeGrafter"/>
</dbReference>
<dbReference type="RefSeq" id="XP_024736731.1">
    <property type="nucleotide sequence ID" value="XM_024885829.1"/>
</dbReference>
<feature type="transmembrane region" description="Helical" evidence="7">
    <location>
        <begin position="248"/>
        <end position="265"/>
    </location>
</feature>
<dbReference type="PANTHER" id="PTHR22950">
    <property type="entry name" value="AMINO ACID TRANSPORTER"/>
    <property type="match status" value="1"/>
</dbReference>
<dbReference type="OrthoDB" id="40134at2759"/>
<accession>A0A2J6T9X2</accession>
<evidence type="ECO:0000313" key="9">
    <source>
        <dbReference type="EMBL" id="PMD59827.1"/>
    </source>
</evidence>
<name>A0A2J6T9X2_9HELO</name>
<dbReference type="InterPro" id="IPR013057">
    <property type="entry name" value="AA_transpt_TM"/>
</dbReference>
<feature type="transmembrane region" description="Helical" evidence="7">
    <location>
        <begin position="464"/>
        <end position="489"/>
    </location>
</feature>
<dbReference type="GO" id="GO:0016020">
    <property type="term" value="C:membrane"/>
    <property type="evidence" value="ECO:0007669"/>
    <property type="project" value="UniProtKB-SubCell"/>
</dbReference>
<feature type="domain" description="Amino acid transporter transmembrane" evidence="8">
    <location>
        <begin position="135"/>
        <end position="487"/>
    </location>
</feature>
<feature type="transmembrane region" description="Helical" evidence="7">
    <location>
        <begin position="171"/>
        <end position="192"/>
    </location>
</feature>